<dbReference type="EMBL" id="CP034550">
    <property type="protein sequence ID" value="QFZ17150.1"/>
    <property type="molecule type" value="Genomic_DNA"/>
</dbReference>
<dbReference type="OrthoDB" id="3396976at2"/>
<proteinExistence type="predicted"/>
<evidence type="ECO:0000313" key="1">
    <source>
        <dbReference type="EMBL" id="QFZ17150.1"/>
    </source>
</evidence>
<dbReference type="AlphaFoldDB" id="A0A5Q0GUH6"/>
<evidence type="ECO:0000313" key="2">
    <source>
        <dbReference type="Proteomes" id="UP000325787"/>
    </source>
</evidence>
<gene>
    <name evidence="1" type="ORF">EKG83_06435</name>
</gene>
<protein>
    <submittedName>
        <fullName evidence="1">Uncharacterized protein</fullName>
    </submittedName>
</protein>
<accession>A0A5Q0GUH6</accession>
<dbReference type="RefSeq" id="WP_033427690.1">
    <property type="nucleotide sequence ID" value="NZ_CP034550.1"/>
</dbReference>
<organism evidence="1 2">
    <name type="scientific">Saccharothrix syringae</name>
    <name type="common">Nocardiopsis syringae</name>
    <dbReference type="NCBI Taxonomy" id="103733"/>
    <lineage>
        <taxon>Bacteria</taxon>
        <taxon>Bacillati</taxon>
        <taxon>Actinomycetota</taxon>
        <taxon>Actinomycetes</taxon>
        <taxon>Pseudonocardiales</taxon>
        <taxon>Pseudonocardiaceae</taxon>
        <taxon>Saccharothrix</taxon>
    </lineage>
</organism>
<reference evidence="2" key="1">
    <citation type="journal article" date="2021" name="Curr. Microbiol.">
        <title>Complete genome of nocamycin-producing strain Saccharothrix syringae NRRL B-16468 reveals the biosynthetic potential for secondary metabolites.</title>
        <authorList>
            <person name="Mo X."/>
            <person name="Yang S."/>
        </authorList>
    </citation>
    <scope>NUCLEOTIDE SEQUENCE [LARGE SCALE GENOMIC DNA]</scope>
    <source>
        <strain evidence="2">ATCC 51364 / DSM 43886 / JCM 6844 / KCTC 9398 / NBRC 14523 / NRRL B-16468 / INA 2240</strain>
    </source>
</reference>
<sequence length="209" mass="23030">MALVSVTALSFTEYAMSGQRGRISIVNDQRRIYLSSGQWVAGFYNPMRDAMRRAANSPDPEAELEKAIGVALDSPRAGQLRAFQELRDGFLPWLLDTRATGIPVGSTRWFAGELELRVRPHLGLLAPDGSRAAVLVYVKEPPLTQEAANVALRVLQQSMDDVLPDATPLVLDARRGRAFRMSRRTNLAKLDALIAAEAAGYVVHWRMSA</sequence>
<dbReference type="Proteomes" id="UP000325787">
    <property type="component" value="Chromosome"/>
</dbReference>
<dbReference type="KEGG" id="ssyi:EKG83_06435"/>
<name>A0A5Q0GUH6_SACSY</name>
<keyword evidence="2" id="KW-1185">Reference proteome</keyword>